<dbReference type="PIRSF" id="PIRSF000185">
    <property type="entry name" value="Glu_DH"/>
    <property type="match status" value="1"/>
</dbReference>
<sequence length="423" mass="45910">MNTSSTKYNPYDNVISTVRHAASILGYTPSDYEAVLHPERELKVSIPVRMDDGSVRVFEGYRIQHSTSRGPAKGGIRYHQDVSIDEVKALAAWMTFKCAVVNIPYGGGKGGIICNPSELSDAEIRRLTRRFTAMIAPIIGPEQDIPAPDVGTNANVMGWIMDTYSMLKGHCVPGVVTGKPLELGGALGRSEATGRGVMITSLNALRALQIPISGTTAVVQGMGNVGSISAKLLHMAGMKIIGVSDVSGGLFCESGLDIPEIIRYLSADRGNLLKDYEKENVKHITNKELLELNTTLLVPAALENQINADNADRIHARVIVEGANGPTSIEADEILKKRGIVLVPDILANAGGVVVSYFEWVQNIQSVSWSEEHVNEQLKAIMDQAFKSVWDISEEKHTTLRTGAYLIAVKRVVDAKNLRGIWP</sequence>
<gene>
    <name evidence="10" type="ORF">H8S37_14955</name>
</gene>
<protein>
    <recommendedName>
        <fullName evidence="2 4">Glutamate dehydrogenase</fullName>
    </recommendedName>
</protein>
<reference evidence="10" key="1">
    <citation type="submission" date="2020-08" db="EMBL/GenBank/DDBJ databases">
        <title>Genome public.</title>
        <authorList>
            <person name="Liu C."/>
            <person name="Sun Q."/>
        </authorList>
    </citation>
    <scope>NUCLEOTIDE SEQUENCE</scope>
    <source>
        <strain evidence="10">NSJ-55</strain>
    </source>
</reference>
<evidence type="ECO:0000313" key="11">
    <source>
        <dbReference type="Proteomes" id="UP000652477"/>
    </source>
</evidence>
<evidence type="ECO:0000256" key="5">
    <source>
        <dbReference type="PIRSR" id="PIRSR000185-1"/>
    </source>
</evidence>
<keyword evidence="3 4" id="KW-0560">Oxidoreductase</keyword>
<dbReference type="Gene3D" id="3.40.50.720">
    <property type="entry name" value="NAD(P)-binding Rossmann-like Domain"/>
    <property type="match status" value="1"/>
</dbReference>
<evidence type="ECO:0000256" key="2">
    <source>
        <dbReference type="ARBA" id="ARBA00012896"/>
    </source>
</evidence>
<keyword evidence="11" id="KW-1185">Reference proteome</keyword>
<feature type="active site" description="Proton donor" evidence="5">
    <location>
        <position position="109"/>
    </location>
</feature>
<dbReference type="Proteomes" id="UP000652477">
    <property type="component" value="Unassembled WGS sequence"/>
</dbReference>
<dbReference type="Pfam" id="PF00208">
    <property type="entry name" value="ELFV_dehydrog"/>
    <property type="match status" value="1"/>
</dbReference>
<dbReference type="SUPFAM" id="SSF53223">
    <property type="entry name" value="Aminoacid dehydrogenase-like, N-terminal domain"/>
    <property type="match status" value="1"/>
</dbReference>
<accession>A0A923LKZ6</accession>
<dbReference type="RefSeq" id="WP_186876875.1">
    <property type="nucleotide sequence ID" value="NZ_JACOPF010000004.1"/>
</dbReference>
<dbReference type="Pfam" id="PF02812">
    <property type="entry name" value="ELFV_dehydrog_N"/>
    <property type="match status" value="1"/>
</dbReference>
<dbReference type="InterPro" id="IPR036291">
    <property type="entry name" value="NAD(P)-bd_dom_sf"/>
</dbReference>
<comment type="similarity">
    <text evidence="1 4 8">Belongs to the Glu/Leu/Phe/Val dehydrogenases family.</text>
</comment>
<dbReference type="PROSITE" id="PS00074">
    <property type="entry name" value="GLFV_DEHYDROGENASE"/>
    <property type="match status" value="1"/>
</dbReference>
<proteinExistence type="inferred from homology"/>
<feature type="site" description="Important for catalysis" evidence="7">
    <location>
        <position position="149"/>
    </location>
</feature>
<feature type="domain" description="Glutamate/phenylalanine/leucine/valine/L-tryptophan dehydrogenase C-terminal" evidence="9">
    <location>
        <begin position="186"/>
        <end position="420"/>
    </location>
</feature>
<dbReference type="PANTHER" id="PTHR11606">
    <property type="entry name" value="GLUTAMATE DEHYDROGENASE"/>
    <property type="match status" value="1"/>
</dbReference>
<name>A0A923LKZ6_9FIRM</name>
<evidence type="ECO:0000256" key="6">
    <source>
        <dbReference type="PIRSR" id="PIRSR000185-2"/>
    </source>
</evidence>
<evidence type="ECO:0000256" key="3">
    <source>
        <dbReference type="ARBA" id="ARBA00023002"/>
    </source>
</evidence>
<feature type="binding site" evidence="6">
    <location>
        <position position="97"/>
    </location>
    <ligand>
        <name>substrate</name>
    </ligand>
</feature>
<dbReference type="PRINTS" id="PR00082">
    <property type="entry name" value="GLFDHDRGNASE"/>
</dbReference>
<dbReference type="CDD" id="cd01076">
    <property type="entry name" value="NAD_bind_1_Glu_DH"/>
    <property type="match status" value="1"/>
</dbReference>
<keyword evidence="6" id="KW-0520">NAD</keyword>
<dbReference type="AlphaFoldDB" id="A0A923LKZ6"/>
<comment type="caution">
    <text evidence="10">The sequence shown here is derived from an EMBL/GenBank/DDBJ whole genome shotgun (WGS) entry which is preliminary data.</text>
</comment>
<dbReference type="EMBL" id="JACOPF010000004">
    <property type="protein sequence ID" value="MBC5690215.1"/>
    <property type="molecule type" value="Genomic_DNA"/>
</dbReference>
<dbReference type="SMART" id="SM00839">
    <property type="entry name" value="ELFV_dehydrog"/>
    <property type="match status" value="1"/>
</dbReference>
<feature type="binding site" evidence="6">
    <location>
        <position position="73"/>
    </location>
    <ligand>
        <name>substrate</name>
    </ligand>
</feature>
<dbReference type="FunFam" id="3.40.50.10860:FF:000003">
    <property type="entry name" value="Glutamate dehydrogenase"/>
    <property type="match status" value="1"/>
</dbReference>
<evidence type="ECO:0000256" key="4">
    <source>
        <dbReference type="PIRNR" id="PIRNR000185"/>
    </source>
</evidence>
<dbReference type="SUPFAM" id="SSF51735">
    <property type="entry name" value="NAD(P)-binding Rossmann-fold domains"/>
    <property type="match status" value="1"/>
</dbReference>
<dbReference type="InterPro" id="IPR033524">
    <property type="entry name" value="Glu/Leu/Phe/Val_DH_AS"/>
</dbReference>
<dbReference type="GO" id="GO:0006538">
    <property type="term" value="P:L-glutamate catabolic process"/>
    <property type="evidence" value="ECO:0007669"/>
    <property type="project" value="TreeGrafter"/>
</dbReference>
<dbReference type="InterPro" id="IPR006096">
    <property type="entry name" value="Glu/Leu/Phe/Val/Trp_DH_C"/>
</dbReference>
<evidence type="ECO:0000259" key="9">
    <source>
        <dbReference type="SMART" id="SM00839"/>
    </source>
</evidence>
<evidence type="ECO:0000256" key="8">
    <source>
        <dbReference type="RuleBase" id="RU004417"/>
    </source>
</evidence>
<evidence type="ECO:0000256" key="1">
    <source>
        <dbReference type="ARBA" id="ARBA00006382"/>
    </source>
</evidence>
<dbReference type="Gene3D" id="3.40.50.10860">
    <property type="entry name" value="Leucine Dehydrogenase, chain A, domain 1"/>
    <property type="match status" value="1"/>
</dbReference>
<dbReference type="InterPro" id="IPR033922">
    <property type="entry name" value="NAD_bind_Glu_DH"/>
</dbReference>
<organism evidence="10 11">
    <name type="scientific">Mediterraneibacter hominis</name>
    <dbReference type="NCBI Taxonomy" id="2763054"/>
    <lineage>
        <taxon>Bacteria</taxon>
        <taxon>Bacillati</taxon>
        <taxon>Bacillota</taxon>
        <taxon>Clostridia</taxon>
        <taxon>Lachnospirales</taxon>
        <taxon>Lachnospiraceae</taxon>
        <taxon>Mediterraneibacter</taxon>
    </lineage>
</organism>
<feature type="binding site" evidence="6">
    <location>
        <position position="224"/>
    </location>
    <ligand>
        <name>NAD(+)</name>
        <dbReference type="ChEBI" id="CHEBI:57540"/>
    </ligand>
</feature>
<dbReference type="PANTHER" id="PTHR11606:SF13">
    <property type="entry name" value="GLUTAMATE DEHYDROGENASE 1, MITOCHONDRIAL"/>
    <property type="match status" value="1"/>
</dbReference>
<evidence type="ECO:0000256" key="7">
    <source>
        <dbReference type="PIRSR" id="PIRSR000185-3"/>
    </source>
</evidence>
<dbReference type="InterPro" id="IPR006095">
    <property type="entry name" value="Glu/Leu/Phe/Val/Trp_DH"/>
</dbReference>
<dbReference type="GO" id="GO:0000166">
    <property type="term" value="F:nucleotide binding"/>
    <property type="evidence" value="ECO:0007669"/>
    <property type="project" value="UniProtKB-KW"/>
</dbReference>
<keyword evidence="6" id="KW-0547">Nucleotide-binding</keyword>
<dbReference type="InterPro" id="IPR014362">
    <property type="entry name" value="Glu_DH"/>
</dbReference>
<dbReference type="GO" id="GO:0004352">
    <property type="term" value="F:glutamate dehydrogenase (NAD+) activity"/>
    <property type="evidence" value="ECO:0007669"/>
    <property type="project" value="TreeGrafter"/>
</dbReference>
<feature type="binding site" evidence="6">
    <location>
        <position position="193"/>
    </location>
    <ligand>
        <name>NAD(+)</name>
        <dbReference type="ChEBI" id="CHEBI:57540"/>
    </ligand>
</feature>
<dbReference type="InterPro" id="IPR046346">
    <property type="entry name" value="Aminoacid_DH-like_N_sf"/>
</dbReference>
<feature type="binding site" evidence="6">
    <location>
        <position position="356"/>
    </location>
    <ligand>
        <name>substrate</name>
    </ligand>
</feature>
<evidence type="ECO:0000313" key="10">
    <source>
        <dbReference type="EMBL" id="MBC5690215.1"/>
    </source>
</evidence>
<dbReference type="InterPro" id="IPR006097">
    <property type="entry name" value="Glu/Leu/Phe/Val/Trp_DH_dimer"/>
</dbReference>